<dbReference type="EC" id="3.6.1.29" evidence="2 12"/>
<dbReference type="InParanoid" id="G8YL34"/>
<evidence type="ECO:0000256" key="6">
    <source>
        <dbReference type="ARBA" id="ARBA00025241"/>
    </source>
</evidence>
<evidence type="ECO:0000256" key="9">
    <source>
        <dbReference type="PIRSR" id="PIRSR639383-2"/>
    </source>
</evidence>
<evidence type="ECO:0000256" key="8">
    <source>
        <dbReference type="PIRSR" id="PIRSR639383-1"/>
    </source>
</evidence>
<organism evidence="14 15">
    <name type="scientific">Pichia sorbitophila (strain ATCC MYA-4447 / BCRC 22081 / CBS 7064 / NBRC 10061 / NRRL Y-12695)</name>
    <name type="common">Hybrid yeast</name>
    <dbReference type="NCBI Taxonomy" id="559304"/>
    <lineage>
        <taxon>Eukaryota</taxon>
        <taxon>Fungi</taxon>
        <taxon>Dikarya</taxon>
        <taxon>Ascomycota</taxon>
        <taxon>Saccharomycotina</taxon>
        <taxon>Pichiomycetes</taxon>
        <taxon>Debaryomycetaceae</taxon>
        <taxon>Millerozyma</taxon>
    </lineage>
</organism>
<evidence type="ECO:0000256" key="12">
    <source>
        <dbReference type="RuleBase" id="RU366076"/>
    </source>
</evidence>
<dbReference type="OMA" id="DAIYGMM"/>
<dbReference type="FunCoup" id="G8YL34">
    <property type="interactions" value="279"/>
</dbReference>
<evidence type="ECO:0000259" key="13">
    <source>
        <dbReference type="PROSITE" id="PS51084"/>
    </source>
</evidence>
<name>G8YL34_PICSO</name>
<keyword evidence="5 12" id="KW-0378">Hydrolase</keyword>
<evidence type="ECO:0000256" key="10">
    <source>
        <dbReference type="PIRSR" id="PIRSR639383-3"/>
    </source>
</evidence>
<dbReference type="AlphaFoldDB" id="G8YL34"/>
<dbReference type="InterPro" id="IPR011146">
    <property type="entry name" value="HIT-like"/>
</dbReference>
<feature type="site" description="Important for induction of apoptosis" evidence="10">
    <location>
        <position position="118"/>
    </location>
</feature>
<feature type="binding site" evidence="9">
    <location>
        <position position="103"/>
    </location>
    <ligand>
        <name>substrate</name>
    </ligand>
</feature>
<gene>
    <name evidence="14" type="primary">Piso0_001547</name>
    <name evidence="14" type="ORF">GNLVRS01_PISO0F08805g</name>
</gene>
<dbReference type="SUPFAM" id="SSF54197">
    <property type="entry name" value="HIT-like"/>
    <property type="match status" value="1"/>
</dbReference>
<dbReference type="InterPro" id="IPR019808">
    <property type="entry name" value="Histidine_triad_CS"/>
</dbReference>
<dbReference type="InterPro" id="IPR051884">
    <property type="entry name" value="Bis(5'-adenosyl)-TPase_reg"/>
</dbReference>
<comment type="cofactor">
    <cofactor evidence="1 12">
        <name>Mn(2+)</name>
        <dbReference type="ChEBI" id="CHEBI:29035"/>
    </cofactor>
</comment>
<dbReference type="STRING" id="559304.G8YL34"/>
<evidence type="ECO:0000256" key="3">
    <source>
        <dbReference type="ARBA" id="ARBA00014605"/>
    </source>
</evidence>
<evidence type="ECO:0000313" key="15">
    <source>
        <dbReference type="Proteomes" id="UP000005222"/>
    </source>
</evidence>
<evidence type="ECO:0000256" key="7">
    <source>
        <dbReference type="ARBA" id="ARBA00047780"/>
    </source>
</evidence>
<keyword evidence="4 12" id="KW-0547">Nucleotide-binding</keyword>
<dbReference type="FunFam" id="3.30.428.10:FF:000011">
    <property type="entry name" value="Fragile histidine triad"/>
    <property type="match status" value="1"/>
</dbReference>
<evidence type="ECO:0000256" key="4">
    <source>
        <dbReference type="ARBA" id="ARBA00022741"/>
    </source>
</evidence>
<dbReference type="PANTHER" id="PTHR46243:SF1">
    <property type="entry name" value="BIS(5'-ADENOSYL)-TRIPHOSPHATASE"/>
    <property type="match status" value="1"/>
</dbReference>
<feature type="binding site" evidence="9">
    <location>
        <position position="31"/>
    </location>
    <ligand>
        <name>substrate</name>
    </ligand>
</feature>
<sequence>MTMSKTDIYFYKFLVNNQVFYKSKYTYALVNIKPLVPGHVLVVPYRTEIKRFADLTAEESQDYMQTLQLVHKFIIHVYKADSLNIAIQDGPEAGQSIPHLHTHLIPRYALDGFGDGIYEKLEKLDMFDTLTDFFQRREAFKEGGKFEKVADEDRKPRSQDEMLAEANWLKTELAKYQQP</sequence>
<protein>
    <recommendedName>
        <fullName evidence="3 12">Bis(5'-adenosyl)-triphosphatase</fullName>
        <ecNumber evidence="2 12">3.6.1.29</ecNumber>
    </recommendedName>
</protein>
<evidence type="ECO:0000256" key="1">
    <source>
        <dbReference type="ARBA" id="ARBA00001936"/>
    </source>
</evidence>
<reference evidence="14 15" key="1">
    <citation type="journal article" date="2012" name="G3 (Bethesda)">
        <title>Pichia sorbitophila, an interspecies yeast hybrid reveals early steps of genome resolution following polyploidization.</title>
        <authorList>
            <person name="Leh Louis V."/>
            <person name="Despons L."/>
            <person name="Friedrich A."/>
            <person name="Martin T."/>
            <person name="Durrens P."/>
            <person name="Casaregola S."/>
            <person name="Neuveglise C."/>
            <person name="Fairhead C."/>
            <person name="Marck C."/>
            <person name="Cruz J.A."/>
            <person name="Straub M.L."/>
            <person name="Kugler V."/>
            <person name="Sacerdot C."/>
            <person name="Uzunov Z."/>
            <person name="Thierry A."/>
            <person name="Weiss S."/>
            <person name="Bleykasten C."/>
            <person name="De Montigny J."/>
            <person name="Jacques N."/>
            <person name="Jung P."/>
            <person name="Lemaire M."/>
            <person name="Mallet S."/>
            <person name="Morel G."/>
            <person name="Richard G.F."/>
            <person name="Sarkar A."/>
            <person name="Savel G."/>
            <person name="Schacherer J."/>
            <person name="Seret M.L."/>
            <person name="Talla E."/>
            <person name="Samson G."/>
            <person name="Jubin C."/>
            <person name="Poulain J."/>
            <person name="Vacherie B."/>
            <person name="Barbe V."/>
            <person name="Pelletier E."/>
            <person name="Sherman D.J."/>
            <person name="Westhof E."/>
            <person name="Weissenbach J."/>
            <person name="Baret P.V."/>
            <person name="Wincker P."/>
            <person name="Gaillardin C."/>
            <person name="Dujon B."/>
            <person name="Souciet J.L."/>
        </authorList>
    </citation>
    <scope>NUCLEOTIDE SEQUENCE [LARGE SCALE GENOMIC DNA]</scope>
    <source>
        <strain evidence="15">ATCC MYA-4447 / BCRC 22081 / CBS 7064 / NBRC 10061 / NRRL Y-12695</strain>
    </source>
</reference>
<comment type="catalytic activity">
    <reaction evidence="7 12">
        <text>P(1),P(3)-bis(5'-adenosyl) triphosphate + H2O = AMP + ADP + 2 H(+)</text>
        <dbReference type="Rhea" id="RHEA:13893"/>
        <dbReference type="ChEBI" id="CHEBI:15377"/>
        <dbReference type="ChEBI" id="CHEBI:15378"/>
        <dbReference type="ChEBI" id="CHEBI:58529"/>
        <dbReference type="ChEBI" id="CHEBI:456215"/>
        <dbReference type="ChEBI" id="CHEBI:456216"/>
        <dbReference type="EC" id="3.6.1.29"/>
    </reaction>
</comment>
<dbReference type="PANTHER" id="PTHR46243">
    <property type="entry name" value="BIS(5'-ADENOSYL)-TRIPHOSPHATASE"/>
    <property type="match status" value="1"/>
</dbReference>
<dbReference type="PROSITE" id="PS00892">
    <property type="entry name" value="HIT_1"/>
    <property type="match status" value="1"/>
</dbReference>
<evidence type="ECO:0000256" key="11">
    <source>
        <dbReference type="PROSITE-ProRule" id="PRU00464"/>
    </source>
</evidence>
<comment type="function">
    <text evidence="6">Cleaves A-5'-PPP-5'A to yield AMP and ADP. Can cleave all dinucleoside polyphosphates, provided the phosphate chain contains at least 3 phosphates and that 1 of the 2 bases composing the nucleotide is a purine. Is most effective on dinucleoside triphosphates. Negatively regulates intracellular dinucleoside polyphosphate levels, which elevate following heat shock.</text>
</comment>
<accession>G8YL34</accession>
<dbReference type="HOGENOM" id="CLU_056776_7_3_1"/>
<dbReference type="Gene3D" id="3.30.428.10">
    <property type="entry name" value="HIT-like"/>
    <property type="match status" value="1"/>
</dbReference>
<dbReference type="EMBL" id="FO082054">
    <property type="protein sequence ID" value="CCE88768.1"/>
    <property type="molecule type" value="Genomic_DNA"/>
</dbReference>
<dbReference type="GO" id="GO:0000166">
    <property type="term" value="F:nucleotide binding"/>
    <property type="evidence" value="ECO:0007669"/>
    <property type="project" value="UniProtKB-KW"/>
</dbReference>
<dbReference type="InterPro" id="IPR036265">
    <property type="entry name" value="HIT-like_sf"/>
</dbReference>
<proteinExistence type="predicted"/>
<dbReference type="Pfam" id="PF01230">
    <property type="entry name" value="HIT"/>
    <property type="match status" value="1"/>
</dbReference>
<dbReference type="CDD" id="cd01275">
    <property type="entry name" value="FHIT"/>
    <property type="match status" value="1"/>
</dbReference>
<dbReference type="OrthoDB" id="680339at2759"/>
<evidence type="ECO:0000313" key="14">
    <source>
        <dbReference type="EMBL" id="CCE88768.1"/>
    </source>
</evidence>
<dbReference type="GO" id="GO:0047710">
    <property type="term" value="F:bis(5'-adenosyl)-triphosphatase activity"/>
    <property type="evidence" value="ECO:0007669"/>
    <property type="project" value="UniProtKB-UniRule"/>
</dbReference>
<feature type="active site" description="Tele-AMP-histidine intermediate" evidence="8">
    <location>
        <position position="101"/>
    </location>
</feature>
<feature type="domain" description="HIT" evidence="13">
    <location>
        <begin position="6"/>
        <end position="118"/>
    </location>
</feature>
<evidence type="ECO:0000256" key="5">
    <source>
        <dbReference type="ARBA" id="ARBA00022801"/>
    </source>
</evidence>
<dbReference type="eggNOG" id="KOG3379">
    <property type="taxonomic scope" value="Eukaryota"/>
</dbReference>
<dbReference type="Proteomes" id="UP000005222">
    <property type="component" value="Chromosome F"/>
</dbReference>
<feature type="short sequence motif" description="Histidine triad motif" evidence="11">
    <location>
        <begin position="99"/>
        <end position="103"/>
    </location>
</feature>
<feature type="binding site" evidence="9">
    <location>
        <position position="88"/>
    </location>
    <ligand>
        <name>substrate</name>
    </ligand>
</feature>
<keyword evidence="15" id="KW-1185">Reference proteome</keyword>
<dbReference type="InterPro" id="IPR039383">
    <property type="entry name" value="FHIT"/>
</dbReference>
<evidence type="ECO:0000256" key="2">
    <source>
        <dbReference type="ARBA" id="ARBA00012377"/>
    </source>
</evidence>
<dbReference type="PROSITE" id="PS51084">
    <property type="entry name" value="HIT_2"/>
    <property type="match status" value="1"/>
</dbReference>